<accession>A0AAW1QQW8</accession>
<evidence type="ECO:0000256" key="9">
    <source>
        <dbReference type="SAM" id="Phobius"/>
    </source>
</evidence>
<dbReference type="SUPFAM" id="SSF53448">
    <property type="entry name" value="Nucleotide-diphospho-sugar transferases"/>
    <property type="match status" value="1"/>
</dbReference>
<feature type="transmembrane region" description="Helical" evidence="9">
    <location>
        <begin position="233"/>
        <end position="251"/>
    </location>
</feature>
<feature type="transmembrane region" description="Helical" evidence="9">
    <location>
        <begin position="603"/>
        <end position="623"/>
    </location>
</feature>
<dbReference type="PROSITE" id="PS50088">
    <property type="entry name" value="ANK_REPEAT"/>
    <property type="match status" value="2"/>
</dbReference>
<dbReference type="InterPro" id="IPR050321">
    <property type="entry name" value="Glycosyltr_2/OpgH_subfam"/>
</dbReference>
<evidence type="ECO:0000256" key="6">
    <source>
        <dbReference type="ARBA" id="ARBA00023136"/>
    </source>
</evidence>
<keyword evidence="2" id="KW-0328">Glycosyltransferase</keyword>
<dbReference type="SUPFAM" id="SSF48403">
    <property type="entry name" value="Ankyrin repeat"/>
    <property type="match status" value="1"/>
</dbReference>
<dbReference type="Gene3D" id="1.25.40.20">
    <property type="entry name" value="Ankyrin repeat-containing domain"/>
    <property type="match status" value="1"/>
</dbReference>
<feature type="transmembrane region" description="Helical" evidence="9">
    <location>
        <begin position="20"/>
        <end position="44"/>
    </location>
</feature>
<keyword evidence="12" id="KW-1185">Reference proteome</keyword>
<dbReference type="PANTHER" id="PTHR43867">
    <property type="entry name" value="CELLULOSE SYNTHASE CATALYTIC SUBUNIT A [UDP-FORMING]"/>
    <property type="match status" value="1"/>
</dbReference>
<dbReference type="PROSITE" id="PS50297">
    <property type="entry name" value="ANK_REP_REGION"/>
    <property type="match status" value="2"/>
</dbReference>
<evidence type="ECO:0000256" key="4">
    <source>
        <dbReference type="ARBA" id="ARBA00022692"/>
    </source>
</evidence>
<comment type="subcellular location">
    <subcellularLocation>
        <location evidence="1">Membrane</location>
        <topology evidence="1">Multi-pass membrane protein</topology>
    </subcellularLocation>
</comment>
<keyword evidence="4 9" id="KW-0812">Transmembrane</keyword>
<feature type="domain" description="Glycosyltransferase 2-like" evidence="10">
    <location>
        <begin position="334"/>
        <end position="502"/>
    </location>
</feature>
<dbReference type="SMART" id="SM00248">
    <property type="entry name" value="ANK"/>
    <property type="match status" value="3"/>
</dbReference>
<name>A0AAW1QQW8_9CHLO</name>
<proteinExistence type="predicted"/>
<dbReference type="InterPro" id="IPR036770">
    <property type="entry name" value="Ankyrin_rpt-contain_sf"/>
</dbReference>
<reference evidence="11 12" key="1">
    <citation type="journal article" date="2024" name="Nat. Commun.">
        <title>Phylogenomics reveals the evolutionary origins of lichenization in chlorophyte algae.</title>
        <authorList>
            <person name="Puginier C."/>
            <person name="Libourel C."/>
            <person name="Otte J."/>
            <person name="Skaloud P."/>
            <person name="Haon M."/>
            <person name="Grisel S."/>
            <person name="Petersen M."/>
            <person name="Berrin J.G."/>
            <person name="Delaux P.M."/>
            <person name="Dal Grande F."/>
            <person name="Keller J."/>
        </authorList>
    </citation>
    <scope>NUCLEOTIDE SEQUENCE [LARGE SCALE GENOMIC DNA]</scope>
    <source>
        <strain evidence="11 12">SAG 2043</strain>
    </source>
</reference>
<keyword evidence="7" id="KW-0040">ANK repeat</keyword>
<dbReference type="InterPro" id="IPR029044">
    <property type="entry name" value="Nucleotide-diphossugar_trans"/>
</dbReference>
<keyword evidence="5 9" id="KW-1133">Transmembrane helix</keyword>
<dbReference type="EMBL" id="JALJOR010000002">
    <property type="protein sequence ID" value="KAK9823885.1"/>
    <property type="molecule type" value="Genomic_DNA"/>
</dbReference>
<dbReference type="Pfam" id="PF13632">
    <property type="entry name" value="Glyco_trans_2_3"/>
    <property type="match status" value="1"/>
</dbReference>
<evidence type="ECO:0000313" key="12">
    <source>
        <dbReference type="Proteomes" id="UP001489004"/>
    </source>
</evidence>
<dbReference type="Pfam" id="PF13637">
    <property type="entry name" value="Ank_4"/>
    <property type="match status" value="1"/>
</dbReference>
<dbReference type="GO" id="GO:0016757">
    <property type="term" value="F:glycosyltransferase activity"/>
    <property type="evidence" value="ECO:0007669"/>
    <property type="project" value="UniProtKB-KW"/>
</dbReference>
<dbReference type="Proteomes" id="UP001489004">
    <property type="component" value="Unassembled WGS sequence"/>
</dbReference>
<feature type="transmembrane region" description="Helical" evidence="9">
    <location>
        <begin position="271"/>
        <end position="289"/>
    </location>
</feature>
<evidence type="ECO:0000256" key="8">
    <source>
        <dbReference type="SAM" id="MobiDB-lite"/>
    </source>
</evidence>
<dbReference type="Gene3D" id="3.90.550.10">
    <property type="entry name" value="Spore Coat Polysaccharide Biosynthesis Protein SpsA, Chain A"/>
    <property type="match status" value="2"/>
</dbReference>
<dbReference type="GO" id="GO:0016020">
    <property type="term" value="C:membrane"/>
    <property type="evidence" value="ECO:0007669"/>
    <property type="project" value="UniProtKB-SubCell"/>
</dbReference>
<feature type="transmembrane region" description="Helical" evidence="9">
    <location>
        <begin position="635"/>
        <end position="653"/>
    </location>
</feature>
<evidence type="ECO:0000313" key="11">
    <source>
        <dbReference type="EMBL" id="KAK9823885.1"/>
    </source>
</evidence>
<feature type="region of interest" description="Disordered" evidence="8">
    <location>
        <begin position="858"/>
        <end position="877"/>
    </location>
</feature>
<evidence type="ECO:0000256" key="3">
    <source>
        <dbReference type="ARBA" id="ARBA00022679"/>
    </source>
</evidence>
<comment type="caution">
    <text evidence="11">The sequence shown here is derived from an EMBL/GenBank/DDBJ whole genome shotgun (WGS) entry which is preliminary data.</text>
</comment>
<dbReference type="InterPro" id="IPR002110">
    <property type="entry name" value="Ankyrin_rpt"/>
</dbReference>
<evidence type="ECO:0000256" key="5">
    <source>
        <dbReference type="ARBA" id="ARBA00022989"/>
    </source>
</evidence>
<evidence type="ECO:0000259" key="10">
    <source>
        <dbReference type="Pfam" id="PF13632"/>
    </source>
</evidence>
<evidence type="ECO:0000256" key="2">
    <source>
        <dbReference type="ARBA" id="ARBA00022676"/>
    </source>
</evidence>
<sequence>MVTTGAYERGSNTIEGAPGASLAGGIVIIVSVALVCVYLSLCWWDKWQRSRGKMDSCAAGMFRLAAARNDIAKMELISHVPHFDIDTQLLGFTAVHAAAVQGHADALRWLCKRGANIHLQKQDHWKDTALHYAAARGNIEAVKVLLAAGADASAQNYAGVTPAGVATKKGKTDMARYLTAVVNGTVALPDHATYIDSVTLKWTYEGEEDDAAAADSALAIDIHDGTEPKFTAFWFRVLAVATEIATVGYLVWRALRSLTPGWSFSLSIPVWWYEFIGFCMGSIFVLSLWSQIERPVRYLDDMLSEEDFPHVDVYICCYSEPVEVIEPTVIAAMNMNYPGAFVVHMIGDFWNVNARDPMVHCARFFYGPMLQGRDGIGACPCCGTGVVFQRDVLVSIGGQAYGSITEDYTTAMTLMSAGFDTMFLNERLCFGMAPDDVTGMFTQRLRWSMGALRILMKDNPLRLVGLTIPQALLFFESAACYLLAFSTVTLAIVPIMYAFVEYSPLVAPHMYEFTATFGTYYLLNRIMVWWAHRGCEGSDQELWRGAQMWVWMAPNNIKAVYRVVKTEVKWLKWLTKMELGFVVRSKEKQDTSRWAELKIGLRVTWPCLLYYAMFAAACIWFIAKCALGDYGLWRAFLILSALGWAMLINLCLWPPAGALLPKVETEEGWKIVWDAFLHIPDKSTAVRSLLARRGSLAQTSVQGVQAGRRVGSLTRISNSAHSVHSNHSGGQRATSLIPTLAGQAGRAPQRWDRYGAEMANRSTSLASSHGASSTMSRGLFTGLAEIDEAVQLSVEQLSAGLGSLPRGASLASRRGSLEGGSLARLGPRLSLDSPQLSRAEVDELTKQMSLAQVRVTSDLLQSSEEGDDAPAESIPNAQSLSLQFATPSLAERREVESREDVAQEAYSRTGFIGLPQHREAMLRKASLLTAVVLPERASSVARPMLLLNDDGSFAPVPAHLTGRSPSGLARSSIRLPSLLGI</sequence>
<dbReference type="AlphaFoldDB" id="A0AAW1QQW8"/>
<organism evidence="11 12">
    <name type="scientific">[Myrmecia] bisecta</name>
    <dbReference type="NCBI Taxonomy" id="41462"/>
    <lineage>
        <taxon>Eukaryota</taxon>
        <taxon>Viridiplantae</taxon>
        <taxon>Chlorophyta</taxon>
        <taxon>core chlorophytes</taxon>
        <taxon>Trebouxiophyceae</taxon>
        <taxon>Trebouxiales</taxon>
        <taxon>Trebouxiaceae</taxon>
        <taxon>Myrmecia</taxon>
    </lineage>
</organism>
<gene>
    <name evidence="11" type="ORF">WJX72_006184</name>
</gene>
<dbReference type="PANTHER" id="PTHR43867:SF2">
    <property type="entry name" value="CELLULOSE SYNTHASE CATALYTIC SUBUNIT A [UDP-FORMING]"/>
    <property type="match status" value="1"/>
</dbReference>
<protein>
    <recommendedName>
        <fullName evidence="10">Glycosyltransferase 2-like domain-containing protein</fullName>
    </recommendedName>
</protein>
<evidence type="ECO:0000256" key="7">
    <source>
        <dbReference type="PROSITE-ProRule" id="PRU00023"/>
    </source>
</evidence>
<dbReference type="PRINTS" id="PR01415">
    <property type="entry name" value="ANKYRIN"/>
</dbReference>
<evidence type="ECO:0000256" key="1">
    <source>
        <dbReference type="ARBA" id="ARBA00004141"/>
    </source>
</evidence>
<feature type="repeat" description="ANK" evidence="7">
    <location>
        <begin position="125"/>
        <end position="157"/>
    </location>
</feature>
<keyword evidence="3" id="KW-0808">Transferase</keyword>
<feature type="repeat" description="ANK" evidence="7">
    <location>
        <begin position="90"/>
        <end position="122"/>
    </location>
</feature>
<keyword evidence="6 9" id="KW-0472">Membrane</keyword>
<dbReference type="InterPro" id="IPR001173">
    <property type="entry name" value="Glyco_trans_2-like"/>
</dbReference>
<feature type="transmembrane region" description="Helical" evidence="9">
    <location>
        <begin position="478"/>
        <end position="500"/>
    </location>
</feature>